<dbReference type="InterPro" id="IPR036259">
    <property type="entry name" value="MFS_trans_sf"/>
</dbReference>
<evidence type="ECO:0000256" key="1">
    <source>
        <dbReference type="SAM" id="Phobius"/>
    </source>
</evidence>
<evidence type="ECO:0000259" key="2">
    <source>
        <dbReference type="PROSITE" id="PS50850"/>
    </source>
</evidence>
<organism evidence="3 4">
    <name type="scientific">Natrarchaeobius chitinivorans</name>
    <dbReference type="NCBI Taxonomy" id="1679083"/>
    <lineage>
        <taxon>Archaea</taxon>
        <taxon>Methanobacteriati</taxon>
        <taxon>Methanobacteriota</taxon>
        <taxon>Stenosarchaea group</taxon>
        <taxon>Halobacteria</taxon>
        <taxon>Halobacteriales</taxon>
        <taxon>Natrialbaceae</taxon>
        <taxon>Natrarchaeobius</taxon>
    </lineage>
</organism>
<keyword evidence="1" id="KW-1133">Transmembrane helix</keyword>
<dbReference type="InterPro" id="IPR011701">
    <property type="entry name" value="MFS"/>
</dbReference>
<dbReference type="Proteomes" id="UP000282323">
    <property type="component" value="Unassembled WGS sequence"/>
</dbReference>
<proteinExistence type="predicted"/>
<evidence type="ECO:0000313" key="4">
    <source>
        <dbReference type="Proteomes" id="UP000282323"/>
    </source>
</evidence>
<name>A0A3N6M2J5_NATCH</name>
<dbReference type="EMBL" id="REGA01000008">
    <property type="protein sequence ID" value="RQG94624.1"/>
    <property type="molecule type" value="Genomic_DNA"/>
</dbReference>
<sequence length="408" mass="42727">MASDRQMKRFQWVLLFGIVVVAISLRPAVASVSPVLETIRADLGLSYTALSLLTTIPILCMGAFALTVPAITDRVGRERGVFWGIVLITVATGIRLGSRHVLVLFGSTLLVGIGIAVTQSLLPSLVTEYLPGRESFATGVYTASLTVGAALAGGVTAPIGDLVGSWPAALAVWAVLAAIGVPLWYLSWRWAVRRKPASDDGGDRVRLPWRNRWAIVLTLFFGSSSTMFFVVLAWLAPRYVALGWGASHAGMLLSAFVVAQLGGNLAVSAVGDRLSDQRPLFALMLFSVIGGATGVVIAPQFVPWIWAVLLGIGTGGLFTLGLTLPVIYAAGPTATDGLASMILGGGYFIAAIGPAAAGVLLDVTGGYTAAFGGLAFLSVVLLAVSMRFEPGRETVTVQVSERSGRDRV</sequence>
<reference evidence="3 4" key="1">
    <citation type="submission" date="2018-10" db="EMBL/GenBank/DDBJ databases">
        <title>Natrarchaeobius chitinivorans gen. nov., sp. nov., and Natrarchaeobius haloalkaliphilus sp. nov., alkaliphilic, chitin-utilizing haloarchaea from hypersaline alkaline lakes.</title>
        <authorList>
            <person name="Sorokin D.Y."/>
            <person name="Elcheninov A.G."/>
            <person name="Kostrikina N.A."/>
            <person name="Bale N.J."/>
            <person name="Sinninghe Damste J.S."/>
            <person name="Khijniak T.V."/>
            <person name="Kublanov I.V."/>
            <person name="Toshchakov S.V."/>
        </authorList>
    </citation>
    <scope>NUCLEOTIDE SEQUENCE [LARGE SCALE GENOMIC DNA]</scope>
    <source>
        <strain evidence="3 4">AArcht4T</strain>
    </source>
</reference>
<comment type="caution">
    <text evidence="3">The sequence shown here is derived from an EMBL/GenBank/DDBJ whole genome shotgun (WGS) entry which is preliminary data.</text>
</comment>
<dbReference type="InterPro" id="IPR052524">
    <property type="entry name" value="MFS_Cyanate_Porter"/>
</dbReference>
<feature type="transmembrane region" description="Helical" evidence="1">
    <location>
        <begin position="279"/>
        <end position="298"/>
    </location>
</feature>
<feature type="transmembrane region" description="Helical" evidence="1">
    <location>
        <begin position="342"/>
        <end position="361"/>
    </location>
</feature>
<feature type="transmembrane region" description="Helical" evidence="1">
    <location>
        <begin position="304"/>
        <end position="330"/>
    </location>
</feature>
<feature type="transmembrane region" description="Helical" evidence="1">
    <location>
        <begin position="138"/>
        <end position="160"/>
    </location>
</feature>
<feature type="transmembrane region" description="Helical" evidence="1">
    <location>
        <begin position="80"/>
        <end position="97"/>
    </location>
</feature>
<dbReference type="AlphaFoldDB" id="A0A3N6M2J5"/>
<protein>
    <submittedName>
        <fullName evidence="3">MFS transporter</fullName>
    </submittedName>
</protein>
<dbReference type="Gene3D" id="1.20.1250.20">
    <property type="entry name" value="MFS general substrate transporter like domains"/>
    <property type="match status" value="2"/>
</dbReference>
<dbReference type="PANTHER" id="PTHR23523:SF1">
    <property type="entry name" value="CYANATE TRANSPORT PROTEIN CYNX"/>
    <property type="match status" value="1"/>
</dbReference>
<feature type="transmembrane region" description="Helical" evidence="1">
    <location>
        <begin position="213"/>
        <end position="236"/>
    </location>
</feature>
<dbReference type="Pfam" id="PF07690">
    <property type="entry name" value="MFS_1"/>
    <property type="match status" value="1"/>
</dbReference>
<feature type="domain" description="Major facilitator superfamily (MFS) profile" evidence="2">
    <location>
        <begin position="10"/>
        <end position="393"/>
    </location>
</feature>
<dbReference type="InterPro" id="IPR020846">
    <property type="entry name" value="MFS_dom"/>
</dbReference>
<feature type="transmembrane region" description="Helical" evidence="1">
    <location>
        <begin position="367"/>
        <end position="384"/>
    </location>
</feature>
<feature type="transmembrane region" description="Helical" evidence="1">
    <location>
        <begin position="46"/>
        <end position="68"/>
    </location>
</feature>
<keyword evidence="4" id="KW-1185">Reference proteome</keyword>
<dbReference type="PROSITE" id="PS50850">
    <property type="entry name" value="MFS"/>
    <property type="match status" value="1"/>
</dbReference>
<accession>A0A3N6M2J5</accession>
<keyword evidence="1" id="KW-0472">Membrane</keyword>
<gene>
    <name evidence="3" type="ORF">EA473_11105</name>
</gene>
<dbReference type="PANTHER" id="PTHR23523">
    <property type="match status" value="1"/>
</dbReference>
<keyword evidence="1" id="KW-0812">Transmembrane</keyword>
<feature type="transmembrane region" description="Helical" evidence="1">
    <location>
        <begin position="103"/>
        <end position="126"/>
    </location>
</feature>
<feature type="transmembrane region" description="Helical" evidence="1">
    <location>
        <begin position="248"/>
        <end position="267"/>
    </location>
</feature>
<feature type="transmembrane region" description="Helical" evidence="1">
    <location>
        <begin position="166"/>
        <end position="186"/>
    </location>
</feature>
<evidence type="ECO:0000313" key="3">
    <source>
        <dbReference type="EMBL" id="RQG94624.1"/>
    </source>
</evidence>
<dbReference type="GO" id="GO:0022857">
    <property type="term" value="F:transmembrane transporter activity"/>
    <property type="evidence" value="ECO:0007669"/>
    <property type="project" value="InterPro"/>
</dbReference>
<dbReference type="SUPFAM" id="SSF103473">
    <property type="entry name" value="MFS general substrate transporter"/>
    <property type="match status" value="1"/>
</dbReference>